<dbReference type="InterPro" id="IPR003148">
    <property type="entry name" value="RCK_N"/>
</dbReference>
<dbReference type="Proteomes" id="UP000623678">
    <property type="component" value="Unassembled WGS sequence"/>
</dbReference>
<dbReference type="SUPFAM" id="SSF51735">
    <property type="entry name" value="NAD(P)-binding Rossmann-fold domains"/>
    <property type="match status" value="1"/>
</dbReference>
<keyword evidence="2" id="KW-0813">Transport</keyword>
<dbReference type="PANTHER" id="PTHR43833">
    <property type="entry name" value="POTASSIUM CHANNEL PROTEIN 2-RELATED-RELATED"/>
    <property type="match status" value="1"/>
</dbReference>
<dbReference type="Gene3D" id="3.40.50.720">
    <property type="entry name" value="NAD(P)-binding Rossmann-like Domain"/>
    <property type="match status" value="1"/>
</dbReference>
<comment type="caution">
    <text evidence="9">The sequence shown here is derived from an EMBL/GenBank/DDBJ whole genome shotgun (WGS) entry which is preliminary data.</text>
</comment>
<dbReference type="GO" id="GO:0005886">
    <property type="term" value="C:plasma membrane"/>
    <property type="evidence" value="ECO:0007669"/>
    <property type="project" value="InterPro"/>
</dbReference>
<dbReference type="InterPro" id="IPR050721">
    <property type="entry name" value="Trk_Ktr_HKT_K-transport"/>
</dbReference>
<organism evidence="9 10">
    <name type="scientific">Youxingia wuxianensis</name>
    <dbReference type="NCBI Taxonomy" id="2763678"/>
    <lineage>
        <taxon>Bacteria</taxon>
        <taxon>Bacillati</taxon>
        <taxon>Bacillota</taxon>
        <taxon>Clostridia</taxon>
        <taxon>Eubacteriales</taxon>
        <taxon>Oscillospiraceae</taxon>
        <taxon>Youxingia</taxon>
    </lineage>
</organism>
<dbReference type="InterPro" id="IPR036721">
    <property type="entry name" value="RCK_C_sf"/>
</dbReference>
<dbReference type="GO" id="GO:0015079">
    <property type="term" value="F:potassium ion transmembrane transporter activity"/>
    <property type="evidence" value="ECO:0007669"/>
    <property type="project" value="InterPro"/>
</dbReference>
<dbReference type="PRINTS" id="PR00335">
    <property type="entry name" value="KUPTAKETRKA"/>
</dbReference>
<keyword evidence="4" id="KW-0630">Potassium</keyword>
<accession>A0A926ERU8</accession>
<evidence type="ECO:0000256" key="4">
    <source>
        <dbReference type="ARBA" id="ARBA00022958"/>
    </source>
</evidence>
<evidence type="ECO:0000259" key="8">
    <source>
        <dbReference type="PROSITE" id="PS51202"/>
    </source>
</evidence>
<dbReference type="PROSITE" id="PS51201">
    <property type="entry name" value="RCK_N"/>
    <property type="match status" value="1"/>
</dbReference>
<dbReference type="Gene3D" id="3.30.70.1450">
    <property type="entry name" value="Regulator of K+ conductance, C-terminal domain"/>
    <property type="match status" value="1"/>
</dbReference>
<evidence type="ECO:0000259" key="7">
    <source>
        <dbReference type="PROSITE" id="PS51201"/>
    </source>
</evidence>
<dbReference type="InterPro" id="IPR006037">
    <property type="entry name" value="RCK_C"/>
</dbReference>
<feature type="domain" description="RCK C-terminal" evidence="8">
    <location>
        <begin position="137"/>
        <end position="218"/>
    </location>
</feature>
<protein>
    <recommendedName>
        <fullName evidence="1">Trk system potassium uptake protein TrkA</fullName>
    </recommendedName>
</protein>
<sequence>MEIIVVGGGKVGYYLTKTLLEHGHEPHMIEINRETCTKLANELDIPIICGDGSINEVLESAGAGDADALIAVTGRDQDNLVACQLAKKFFGVERTVARVNNPKNAAVMKQFGVDIPISSTDNIARLLEREVDTSAIKQLISINRGEASLSELQVPAGYRLNGVRLSELLLPEESIIVSITRDGRLIIPRGNTQIVSGDKIVVMCANSVLHELARKLALEN</sequence>
<dbReference type="Pfam" id="PF02080">
    <property type="entry name" value="TrkA_C"/>
    <property type="match status" value="1"/>
</dbReference>
<evidence type="ECO:0000256" key="5">
    <source>
        <dbReference type="ARBA" id="ARBA00023027"/>
    </source>
</evidence>
<dbReference type="RefSeq" id="WP_262396255.1">
    <property type="nucleotide sequence ID" value="NZ_JACRTD010000014.1"/>
</dbReference>
<evidence type="ECO:0000256" key="6">
    <source>
        <dbReference type="ARBA" id="ARBA00023065"/>
    </source>
</evidence>
<keyword evidence="10" id="KW-1185">Reference proteome</keyword>
<evidence type="ECO:0000256" key="1">
    <source>
        <dbReference type="ARBA" id="ARBA00017378"/>
    </source>
</evidence>
<gene>
    <name evidence="9" type="ORF">H8705_13200</name>
</gene>
<evidence type="ECO:0000256" key="2">
    <source>
        <dbReference type="ARBA" id="ARBA00022448"/>
    </source>
</evidence>
<keyword evidence="5" id="KW-0520">NAD</keyword>
<evidence type="ECO:0000256" key="3">
    <source>
        <dbReference type="ARBA" id="ARBA00022538"/>
    </source>
</evidence>
<keyword evidence="6" id="KW-0406">Ion transport</keyword>
<reference evidence="9" key="1">
    <citation type="submission" date="2020-08" db="EMBL/GenBank/DDBJ databases">
        <title>Genome public.</title>
        <authorList>
            <person name="Liu C."/>
            <person name="Sun Q."/>
        </authorList>
    </citation>
    <scope>NUCLEOTIDE SEQUENCE</scope>
    <source>
        <strain evidence="9">NSJ-64</strain>
    </source>
</reference>
<dbReference type="AlphaFoldDB" id="A0A926ERU8"/>
<evidence type="ECO:0000313" key="9">
    <source>
        <dbReference type="EMBL" id="MBC8586536.1"/>
    </source>
</evidence>
<keyword evidence="3" id="KW-0633">Potassium transport</keyword>
<proteinExistence type="predicted"/>
<feature type="domain" description="RCK N-terminal" evidence="7">
    <location>
        <begin position="1"/>
        <end position="119"/>
    </location>
</feature>
<dbReference type="InterPro" id="IPR006036">
    <property type="entry name" value="K_uptake_TrkA"/>
</dbReference>
<dbReference type="PROSITE" id="PS51202">
    <property type="entry name" value="RCK_C"/>
    <property type="match status" value="1"/>
</dbReference>
<evidence type="ECO:0000313" key="10">
    <source>
        <dbReference type="Proteomes" id="UP000623678"/>
    </source>
</evidence>
<name>A0A926ERU8_9FIRM</name>
<dbReference type="EMBL" id="JACRTD010000014">
    <property type="protein sequence ID" value="MBC8586536.1"/>
    <property type="molecule type" value="Genomic_DNA"/>
</dbReference>
<dbReference type="SUPFAM" id="SSF116726">
    <property type="entry name" value="TrkA C-terminal domain-like"/>
    <property type="match status" value="1"/>
</dbReference>
<dbReference type="InterPro" id="IPR036291">
    <property type="entry name" value="NAD(P)-bd_dom_sf"/>
</dbReference>
<dbReference type="PANTHER" id="PTHR43833:SF5">
    <property type="entry name" value="TRK SYSTEM POTASSIUM UPTAKE PROTEIN TRKA"/>
    <property type="match status" value="1"/>
</dbReference>
<dbReference type="Pfam" id="PF02254">
    <property type="entry name" value="TrkA_N"/>
    <property type="match status" value="1"/>
</dbReference>